<keyword evidence="3" id="KW-1052">Target cell membrane</keyword>
<dbReference type="GO" id="GO:0044231">
    <property type="term" value="C:host cell presynaptic membrane"/>
    <property type="evidence" value="ECO:0007669"/>
    <property type="project" value="UniProtKB-KW"/>
</dbReference>
<keyword evidence="5" id="KW-0528">Neurotoxin</keyword>
<name>A0A443QCX8_9ACAR</name>
<dbReference type="OrthoDB" id="6437551at2759"/>
<evidence type="ECO:0000256" key="11">
    <source>
        <dbReference type="ARBA" id="ARBA00049811"/>
    </source>
</evidence>
<evidence type="ECO:0000256" key="3">
    <source>
        <dbReference type="ARBA" id="ARBA00022537"/>
    </source>
</evidence>
<dbReference type="InterPro" id="IPR036770">
    <property type="entry name" value="Ankyrin_rpt-contain_sf"/>
</dbReference>
<dbReference type="AlphaFoldDB" id="A0A443QCX8"/>
<dbReference type="Gene3D" id="1.25.40.20">
    <property type="entry name" value="Ankyrin repeat-containing domain"/>
    <property type="match status" value="2"/>
</dbReference>
<keyword evidence="5" id="KW-0800">Toxin</keyword>
<keyword evidence="14" id="KW-1185">Reference proteome</keyword>
<keyword evidence="2" id="KW-0268">Exocytosis</keyword>
<sequence>MALSNGYHNEIELLILNDDAEQLAVMLEERNIHPNDCIDLGPHESSFSLAVKAHSVKVLEMLLDREDLLVNDQSPGGELALVEACKRNFPDVVRLLLDHDEINVNAEDIRRKRALHIACARSEIEIVQMLLQRPELVVNRNRPEVIQCLLERERNMGDLEINAKNANGDTPLHYALYFGRVRCIMELLKSDRISVDIRNLERFTPINMLAYRRPFENTNLYRNFVRSMVSKMRRDVRDGNNETALHRACFNRNVILAEELIDCPAVNINARDQRGNTPLHFATVFRCKEIVTKLLSCDTIDVFAVNYSGYTAFLIADESRNTEIADLLRNEMRARCRQ</sequence>
<keyword evidence="7" id="KW-0472">Membrane</keyword>
<dbReference type="InterPro" id="IPR002110">
    <property type="entry name" value="Ankyrin_rpt"/>
</dbReference>
<comment type="caution">
    <text evidence="13">The sequence shown here is derived from an EMBL/GenBank/DDBJ whole genome shotgun (WGS) entry which is preliminary data.</text>
</comment>
<keyword evidence="6 12" id="KW-0040">ANK repeat</keyword>
<keyword evidence="5" id="KW-0638">Presynaptic neurotoxin</keyword>
<evidence type="ECO:0000256" key="2">
    <source>
        <dbReference type="ARBA" id="ARBA00022483"/>
    </source>
</evidence>
<protein>
    <recommendedName>
        <fullName evidence="11">Alpha-latrotoxin</fullName>
    </recommendedName>
</protein>
<dbReference type="GO" id="GO:0044218">
    <property type="term" value="C:other organism cell membrane"/>
    <property type="evidence" value="ECO:0007669"/>
    <property type="project" value="UniProtKB-KW"/>
</dbReference>
<comment type="subunit">
    <text evidence="10">Homotetramer in membranes.</text>
</comment>
<proteinExistence type="inferred from homology"/>
<gene>
    <name evidence="13" type="ORF">B4U79_12993</name>
</gene>
<dbReference type="Pfam" id="PF12796">
    <property type="entry name" value="Ank_2"/>
    <property type="match status" value="3"/>
</dbReference>
<evidence type="ECO:0000256" key="6">
    <source>
        <dbReference type="ARBA" id="ARBA00023043"/>
    </source>
</evidence>
<keyword evidence="4" id="KW-0677">Repeat</keyword>
<evidence type="ECO:0000313" key="13">
    <source>
        <dbReference type="EMBL" id="RWS00868.1"/>
    </source>
</evidence>
<evidence type="ECO:0000256" key="10">
    <source>
        <dbReference type="ARBA" id="ARBA00049715"/>
    </source>
</evidence>
<comment type="similarity">
    <text evidence="9">Belongs to the cationic peptide 01 (latrotoxin) family. 03 (alpha-latrotoxin) subfamily.</text>
</comment>
<dbReference type="EMBL" id="NCKU01010326">
    <property type="protein sequence ID" value="RWS00868.1"/>
    <property type="molecule type" value="Genomic_DNA"/>
</dbReference>
<evidence type="ECO:0000256" key="8">
    <source>
        <dbReference type="ARBA" id="ARBA00023298"/>
    </source>
</evidence>
<evidence type="ECO:0000256" key="12">
    <source>
        <dbReference type="PROSITE-ProRule" id="PRU00023"/>
    </source>
</evidence>
<comment type="subcellular location">
    <subcellularLocation>
        <location evidence="1">Target cell membrane</location>
    </subcellularLocation>
</comment>
<evidence type="ECO:0000256" key="7">
    <source>
        <dbReference type="ARBA" id="ARBA00023136"/>
    </source>
</evidence>
<accession>A0A443QCX8</accession>
<reference evidence="13 14" key="1">
    <citation type="journal article" date="2018" name="Gigascience">
        <title>Genomes of trombidid mites reveal novel predicted allergens and laterally-transferred genes associated with secondary metabolism.</title>
        <authorList>
            <person name="Dong X."/>
            <person name="Chaisiri K."/>
            <person name="Xia D."/>
            <person name="Armstrong S.D."/>
            <person name="Fang Y."/>
            <person name="Donnelly M.J."/>
            <person name="Kadowaki T."/>
            <person name="McGarry J.W."/>
            <person name="Darby A.C."/>
            <person name="Makepeace B.L."/>
        </authorList>
    </citation>
    <scope>NUCLEOTIDE SEQUENCE [LARGE SCALE GENOMIC DNA]</scope>
    <source>
        <strain evidence="13">UoL-WK</strain>
    </source>
</reference>
<evidence type="ECO:0000256" key="5">
    <source>
        <dbReference type="ARBA" id="ARBA00023028"/>
    </source>
</evidence>
<evidence type="ECO:0000313" key="14">
    <source>
        <dbReference type="Proteomes" id="UP000285301"/>
    </source>
</evidence>
<evidence type="ECO:0000256" key="9">
    <source>
        <dbReference type="ARBA" id="ARBA00049657"/>
    </source>
</evidence>
<dbReference type="Proteomes" id="UP000285301">
    <property type="component" value="Unassembled WGS sequence"/>
</dbReference>
<evidence type="ECO:0000256" key="4">
    <source>
        <dbReference type="ARBA" id="ARBA00022737"/>
    </source>
</evidence>
<evidence type="ECO:0000256" key="1">
    <source>
        <dbReference type="ARBA" id="ARBA00004175"/>
    </source>
</evidence>
<dbReference type="PROSITE" id="PS50088">
    <property type="entry name" value="ANK_REPEAT"/>
    <property type="match status" value="1"/>
</dbReference>
<dbReference type="PANTHER" id="PTHR24198">
    <property type="entry name" value="ANKYRIN REPEAT AND PROTEIN KINASE DOMAIN-CONTAINING PROTEIN"/>
    <property type="match status" value="1"/>
</dbReference>
<dbReference type="GO" id="GO:0006887">
    <property type="term" value="P:exocytosis"/>
    <property type="evidence" value="ECO:0007669"/>
    <property type="project" value="UniProtKB-KW"/>
</dbReference>
<dbReference type="PROSITE" id="PS50297">
    <property type="entry name" value="ANK_REP_REGION"/>
    <property type="match status" value="1"/>
</dbReference>
<organism evidence="13 14">
    <name type="scientific">Dinothrombium tinctorium</name>
    <dbReference type="NCBI Taxonomy" id="1965070"/>
    <lineage>
        <taxon>Eukaryota</taxon>
        <taxon>Metazoa</taxon>
        <taxon>Ecdysozoa</taxon>
        <taxon>Arthropoda</taxon>
        <taxon>Chelicerata</taxon>
        <taxon>Arachnida</taxon>
        <taxon>Acari</taxon>
        <taxon>Acariformes</taxon>
        <taxon>Trombidiformes</taxon>
        <taxon>Prostigmata</taxon>
        <taxon>Anystina</taxon>
        <taxon>Parasitengona</taxon>
        <taxon>Trombidioidea</taxon>
        <taxon>Trombidiidae</taxon>
        <taxon>Dinothrombium</taxon>
    </lineage>
</organism>
<dbReference type="SMART" id="SM00248">
    <property type="entry name" value="ANK"/>
    <property type="match status" value="6"/>
</dbReference>
<keyword evidence="8" id="KW-1053">Target membrane</keyword>
<feature type="repeat" description="ANK" evidence="12">
    <location>
        <begin position="167"/>
        <end position="200"/>
    </location>
</feature>
<dbReference type="STRING" id="1965070.A0A443QCX8"/>
<dbReference type="SUPFAM" id="SSF48403">
    <property type="entry name" value="Ankyrin repeat"/>
    <property type="match status" value="1"/>
</dbReference>
<dbReference type="PANTHER" id="PTHR24198:SF165">
    <property type="entry name" value="ANKYRIN REPEAT-CONTAINING PROTEIN-RELATED"/>
    <property type="match status" value="1"/>
</dbReference>